<dbReference type="GO" id="GO:0016020">
    <property type="term" value="C:membrane"/>
    <property type="evidence" value="ECO:0007669"/>
    <property type="project" value="UniProtKB-SubCell"/>
</dbReference>
<evidence type="ECO:0008006" key="10">
    <source>
        <dbReference type="Google" id="ProtNLM"/>
    </source>
</evidence>
<keyword evidence="5 7" id="KW-0472">Membrane</keyword>
<reference evidence="8 9" key="1">
    <citation type="journal article" date="2018" name="G3 (Bethesda)">
        <title>Phylogenetic and Phylogenomic Definition of Rhizopus Species.</title>
        <authorList>
            <person name="Gryganskyi A.P."/>
            <person name="Golan J."/>
            <person name="Dolatabadi S."/>
            <person name="Mondo S."/>
            <person name="Robb S."/>
            <person name="Idnurm A."/>
            <person name="Muszewska A."/>
            <person name="Steczkiewicz K."/>
            <person name="Masonjones S."/>
            <person name="Liao H.L."/>
            <person name="Gajdeczka M.T."/>
            <person name="Anike F."/>
            <person name="Vuek A."/>
            <person name="Anishchenko I.M."/>
            <person name="Voigt K."/>
            <person name="de Hoog G.S."/>
            <person name="Smith M.E."/>
            <person name="Heitman J."/>
            <person name="Vilgalys R."/>
            <person name="Stajich J.E."/>
        </authorList>
    </citation>
    <scope>NUCLEOTIDE SEQUENCE [LARGE SCALE GENOMIC DNA]</scope>
    <source>
        <strain evidence="8 9">LSU 92-RS-03</strain>
    </source>
</reference>
<gene>
    <name evidence="8" type="ORF">CU098_007945</name>
</gene>
<protein>
    <recommendedName>
        <fullName evidence="10">Plasma membrane proteolipid Pmp3</fullName>
    </recommendedName>
</protein>
<feature type="transmembrane region" description="Helical" evidence="7">
    <location>
        <begin position="29"/>
        <end position="52"/>
    </location>
</feature>
<dbReference type="Proteomes" id="UP000253551">
    <property type="component" value="Unassembled WGS sequence"/>
</dbReference>
<evidence type="ECO:0000313" key="9">
    <source>
        <dbReference type="Proteomes" id="UP000253551"/>
    </source>
</evidence>
<evidence type="ECO:0000313" key="8">
    <source>
        <dbReference type="EMBL" id="RCH82411.1"/>
    </source>
</evidence>
<keyword evidence="9" id="KW-1185">Reference proteome</keyword>
<accession>A0A367IY47</accession>
<keyword evidence="3 7" id="KW-0812">Transmembrane</keyword>
<feature type="compositionally biased region" description="Gly residues" evidence="6">
    <location>
        <begin position="63"/>
        <end position="74"/>
    </location>
</feature>
<sequence>MIGTCCLIFIIILLPPLGVFLMKGCGADFWINLCLTILGYLPGHLHAFYLLVKEREQKELASGPGGSAYGGPGAAYGSVPPS</sequence>
<dbReference type="InterPro" id="IPR000612">
    <property type="entry name" value="PMP3"/>
</dbReference>
<dbReference type="PANTHER" id="PTHR21659:SF42">
    <property type="entry name" value="UPF0057 MEMBRANE PROTEIN ZK632.10-RELATED"/>
    <property type="match status" value="1"/>
</dbReference>
<dbReference type="EMBL" id="PJQM01005109">
    <property type="protein sequence ID" value="RCH82411.1"/>
    <property type="molecule type" value="Genomic_DNA"/>
</dbReference>
<keyword evidence="4 7" id="KW-1133">Transmembrane helix</keyword>
<evidence type="ECO:0000256" key="2">
    <source>
        <dbReference type="ARBA" id="ARBA00009530"/>
    </source>
</evidence>
<evidence type="ECO:0000256" key="1">
    <source>
        <dbReference type="ARBA" id="ARBA00004370"/>
    </source>
</evidence>
<evidence type="ECO:0000256" key="6">
    <source>
        <dbReference type="SAM" id="MobiDB-lite"/>
    </source>
</evidence>
<evidence type="ECO:0000256" key="3">
    <source>
        <dbReference type="ARBA" id="ARBA00022692"/>
    </source>
</evidence>
<feature type="region of interest" description="Disordered" evidence="6">
    <location>
        <begin position="61"/>
        <end position="82"/>
    </location>
</feature>
<evidence type="ECO:0000256" key="4">
    <source>
        <dbReference type="ARBA" id="ARBA00022989"/>
    </source>
</evidence>
<comment type="subcellular location">
    <subcellularLocation>
        <location evidence="1">Membrane</location>
    </subcellularLocation>
</comment>
<name>A0A367IY47_RHIST</name>
<dbReference type="PANTHER" id="PTHR21659">
    <property type="entry name" value="HYDROPHOBIC PROTEIN RCI2 LOW TEMPERATURE AND SALT RESPONSIVE PROTEIN LTI6 -RELATED"/>
    <property type="match status" value="1"/>
</dbReference>
<dbReference type="Pfam" id="PF01679">
    <property type="entry name" value="Pmp3"/>
    <property type="match status" value="1"/>
</dbReference>
<dbReference type="OrthoDB" id="2802411at2759"/>
<evidence type="ECO:0000256" key="7">
    <source>
        <dbReference type="SAM" id="Phobius"/>
    </source>
</evidence>
<comment type="similarity">
    <text evidence="2">Belongs to the UPF0057 (PMP3) family.</text>
</comment>
<evidence type="ECO:0000256" key="5">
    <source>
        <dbReference type="ARBA" id="ARBA00023136"/>
    </source>
</evidence>
<proteinExistence type="inferred from homology"/>
<organism evidence="8 9">
    <name type="scientific">Rhizopus stolonifer</name>
    <name type="common">Rhizopus nigricans</name>
    <dbReference type="NCBI Taxonomy" id="4846"/>
    <lineage>
        <taxon>Eukaryota</taxon>
        <taxon>Fungi</taxon>
        <taxon>Fungi incertae sedis</taxon>
        <taxon>Mucoromycota</taxon>
        <taxon>Mucoromycotina</taxon>
        <taxon>Mucoromycetes</taxon>
        <taxon>Mucorales</taxon>
        <taxon>Mucorineae</taxon>
        <taxon>Rhizopodaceae</taxon>
        <taxon>Rhizopus</taxon>
    </lineage>
</organism>
<dbReference type="AlphaFoldDB" id="A0A367IY47"/>
<comment type="caution">
    <text evidence="8">The sequence shown here is derived from an EMBL/GenBank/DDBJ whole genome shotgun (WGS) entry which is preliminary data.</text>
</comment>